<evidence type="ECO:0000313" key="2">
    <source>
        <dbReference type="EMBL" id="ABK65106.1"/>
    </source>
</evidence>
<dbReference type="EMBL" id="CP000479">
    <property type="protein sequence ID" value="ABK65106.1"/>
    <property type="molecule type" value="Genomic_DNA"/>
</dbReference>
<organism evidence="2 3">
    <name type="scientific">Mycobacterium avium (strain 104)</name>
    <dbReference type="NCBI Taxonomy" id="243243"/>
    <lineage>
        <taxon>Bacteria</taxon>
        <taxon>Bacillati</taxon>
        <taxon>Actinomycetota</taxon>
        <taxon>Actinomycetes</taxon>
        <taxon>Mycobacteriales</taxon>
        <taxon>Mycobacteriaceae</taxon>
        <taxon>Mycobacterium</taxon>
        <taxon>Mycobacterium avium complex (MAC)</taxon>
    </lineage>
</organism>
<dbReference type="AlphaFoldDB" id="A0A0H2ZTQ4"/>
<accession>A0A0H2ZTQ4</accession>
<gene>
    <name evidence="2" type="ordered locus">MAV_3058</name>
</gene>
<dbReference type="Proteomes" id="UP000001574">
    <property type="component" value="Chromosome"/>
</dbReference>
<evidence type="ECO:0000256" key="1">
    <source>
        <dbReference type="SAM" id="MobiDB-lite"/>
    </source>
</evidence>
<feature type="region of interest" description="Disordered" evidence="1">
    <location>
        <begin position="1"/>
        <end position="20"/>
    </location>
</feature>
<evidence type="ECO:0000313" key="3">
    <source>
        <dbReference type="Proteomes" id="UP000001574"/>
    </source>
</evidence>
<protein>
    <submittedName>
        <fullName evidence="2">Uncharacterized protein</fullName>
    </submittedName>
</protein>
<dbReference type="KEGG" id="mav:MAV_3058"/>
<name>A0A0H2ZTQ4_MYCA1</name>
<reference evidence="2 3" key="1">
    <citation type="submission" date="2006-10" db="EMBL/GenBank/DDBJ databases">
        <authorList>
            <person name="Fleischmann R.D."/>
            <person name="Dodson R.J."/>
            <person name="Haft D.H."/>
            <person name="Merkel J.S."/>
            <person name="Nelson W.C."/>
            <person name="Fraser C.M."/>
        </authorList>
    </citation>
    <scope>NUCLEOTIDE SEQUENCE [LARGE SCALE GENOMIC DNA]</scope>
    <source>
        <strain evidence="2 3">104</strain>
    </source>
</reference>
<proteinExistence type="predicted"/>
<dbReference type="HOGENOM" id="CLU_2570072_0_0_11"/>
<sequence length="81" mass="8879">MRRIRIQPVGPGRHVNQPTGWTPAKVSLVAKIRHRDAAAQIPALRRHPPFAGRCIPVELALRLSTPRSSVGGYPTDAVQNI</sequence>